<accession>A0A7J6W180</accession>
<feature type="chain" id="PRO_5029665015" description="FBD domain-containing protein" evidence="1">
    <location>
        <begin position="21"/>
        <end position="166"/>
    </location>
</feature>
<dbReference type="InterPro" id="IPR006566">
    <property type="entry name" value="FBD"/>
</dbReference>
<dbReference type="InterPro" id="IPR050232">
    <property type="entry name" value="FBL13/AtMIF1-like"/>
</dbReference>
<dbReference type="EMBL" id="JABWDY010024407">
    <property type="protein sequence ID" value="KAF5190260.1"/>
    <property type="molecule type" value="Genomic_DNA"/>
</dbReference>
<dbReference type="PANTHER" id="PTHR31900:SF27">
    <property type="entry name" value="FBD DOMAIN-CONTAINING PROTEIN"/>
    <property type="match status" value="1"/>
</dbReference>
<dbReference type="Proteomes" id="UP000554482">
    <property type="component" value="Unassembled WGS sequence"/>
</dbReference>
<dbReference type="PANTHER" id="PTHR31900">
    <property type="entry name" value="F-BOX/RNI SUPERFAMILY PROTEIN-RELATED"/>
    <property type="match status" value="1"/>
</dbReference>
<dbReference type="AlphaFoldDB" id="A0A7J6W180"/>
<name>A0A7J6W180_THATH</name>
<evidence type="ECO:0000313" key="3">
    <source>
        <dbReference type="EMBL" id="KAF5190260.1"/>
    </source>
</evidence>
<proteinExistence type="predicted"/>
<sequence>MSNFSFVNLIGILGCAKVLSNMEMEMLPTPSTDWQDLRLKTDLTKSNLPGITRLLRTSPNLYKLTIRLNSIVQSGVHVDDELNYWNSVQSLPCLEKTLEYVNIYNFNGETSEIALVEFLLKKARKLEQMIIYSKKNDMLAIHQKVLSFERASPESAVMLYLGVGIV</sequence>
<keyword evidence="4" id="KW-1185">Reference proteome</keyword>
<dbReference type="SMART" id="SM00579">
    <property type="entry name" value="FBD"/>
    <property type="match status" value="1"/>
</dbReference>
<evidence type="ECO:0000259" key="2">
    <source>
        <dbReference type="SMART" id="SM00579"/>
    </source>
</evidence>
<organism evidence="3 4">
    <name type="scientific">Thalictrum thalictroides</name>
    <name type="common">Rue-anemone</name>
    <name type="synonym">Anemone thalictroides</name>
    <dbReference type="NCBI Taxonomy" id="46969"/>
    <lineage>
        <taxon>Eukaryota</taxon>
        <taxon>Viridiplantae</taxon>
        <taxon>Streptophyta</taxon>
        <taxon>Embryophyta</taxon>
        <taxon>Tracheophyta</taxon>
        <taxon>Spermatophyta</taxon>
        <taxon>Magnoliopsida</taxon>
        <taxon>Ranunculales</taxon>
        <taxon>Ranunculaceae</taxon>
        <taxon>Thalictroideae</taxon>
        <taxon>Thalictrum</taxon>
    </lineage>
</organism>
<evidence type="ECO:0000256" key="1">
    <source>
        <dbReference type="SAM" id="SignalP"/>
    </source>
</evidence>
<gene>
    <name evidence="3" type="ORF">FRX31_020153</name>
</gene>
<keyword evidence="1" id="KW-0732">Signal</keyword>
<reference evidence="3 4" key="1">
    <citation type="submission" date="2020-06" db="EMBL/GenBank/DDBJ databases">
        <title>Transcriptomic and genomic resources for Thalictrum thalictroides and T. hernandezii: Facilitating candidate gene discovery in an emerging model plant lineage.</title>
        <authorList>
            <person name="Arias T."/>
            <person name="Riano-Pachon D.M."/>
            <person name="Di Stilio V.S."/>
        </authorList>
    </citation>
    <scope>NUCLEOTIDE SEQUENCE [LARGE SCALE GENOMIC DNA]</scope>
    <source>
        <strain evidence="4">cv. WT478/WT964</strain>
        <tissue evidence="3">Leaves</tissue>
    </source>
</reference>
<evidence type="ECO:0000313" key="4">
    <source>
        <dbReference type="Proteomes" id="UP000554482"/>
    </source>
</evidence>
<feature type="domain" description="FBD" evidence="2">
    <location>
        <begin position="92"/>
        <end position="160"/>
    </location>
</feature>
<feature type="signal peptide" evidence="1">
    <location>
        <begin position="1"/>
        <end position="20"/>
    </location>
</feature>
<comment type="caution">
    <text evidence="3">The sequence shown here is derived from an EMBL/GenBank/DDBJ whole genome shotgun (WGS) entry which is preliminary data.</text>
</comment>
<dbReference type="Pfam" id="PF08387">
    <property type="entry name" value="FBD"/>
    <property type="match status" value="1"/>
</dbReference>
<protein>
    <recommendedName>
        <fullName evidence="2">FBD domain-containing protein</fullName>
    </recommendedName>
</protein>
<dbReference type="OrthoDB" id="1939276at2759"/>